<protein>
    <submittedName>
        <fullName evidence="2">Uncharacterized protein</fullName>
    </submittedName>
</protein>
<keyword evidence="1" id="KW-0812">Transmembrane</keyword>
<evidence type="ECO:0000313" key="3">
    <source>
        <dbReference type="Proteomes" id="UP000587527"/>
    </source>
</evidence>
<keyword evidence="3" id="KW-1185">Reference proteome</keyword>
<reference evidence="2 3" key="1">
    <citation type="submission" date="2020-08" db="EMBL/GenBank/DDBJ databases">
        <title>Sequencing the genomes of 1000 actinobacteria strains.</title>
        <authorList>
            <person name="Klenk H.-P."/>
        </authorList>
    </citation>
    <scope>NUCLEOTIDE SEQUENCE [LARGE SCALE GENOMIC DNA]</scope>
    <source>
        <strain evidence="2 3">DSM 45362</strain>
    </source>
</reference>
<dbReference type="AlphaFoldDB" id="A0A841BXU2"/>
<evidence type="ECO:0000256" key="1">
    <source>
        <dbReference type="SAM" id="Phobius"/>
    </source>
</evidence>
<proteinExistence type="predicted"/>
<keyword evidence="1" id="KW-1133">Transmembrane helix</keyword>
<accession>A0A841BXU2</accession>
<dbReference type="EMBL" id="JACHMN010000003">
    <property type="protein sequence ID" value="MBB5872308.1"/>
    <property type="molecule type" value="Genomic_DNA"/>
</dbReference>
<feature type="transmembrane region" description="Helical" evidence="1">
    <location>
        <begin position="26"/>
        <end position="49"/>
    </location>
</feature>
<organism evidence="2 3">
    <name type="scientific">Allocatelliglobosispora scoriae</name>
    <dbReference type="NCBI Taxonomy" id="643052"/>
    <lineage>
        <taxon>Bacteria</taxon>
        <taxon>Bacillati</taxon>
        <taxon>Actinomycetota</taxon>
        <taxon>Actinomycetes</taxon>
        <taxon>Micromonosporales</taxon>
        <taxon>Micromonosporaceae</taxon>
        <taxon>Allocatelliglobosispora</taxon>
    </lineage>
</organism>
<sequence length="232" mass="24417">MSDHGPLAAPSDLAWPDRAYPPRRRWLWPVLGLIVVLLGGGGAAAVLLLPRTAAPAAAEVIETPASPPPASTSPSAPAPRVRLVVPTKLVGYPRFTNPEVERALIAAKEQLGGTAKAAGSVVSGIYGDPAKRQLRMFTAFQVRNPDQVATLDAFPRTLRRVGASIATDFAEVPAGPLGGTARCGDVVRDGTTMAICVWVDGETAGQVTFYFVQASAIRRDFLQARGEIELVA</sequence>
<keyword evidence="1" id="KW-0472">Membrane</keyword>
<name>A0A841BXU2_9ACTN</name>
<evidence type="ECO:0000313" key="2">
    <source>
        <dbReference type="EMBL" id="MBB5872308.1"/>
    </source>
</evidence>
<gene>
    <name evidence="2" type="ORF">F4553_005742</name>
</gene>
<dbReference type="Proteomes" id="UP000587527">
    <property type="component" value="Unassembled WGS sequence"/>
</dbReference>
<dbReference type="RefSeq" id="WP_184841786.1">
    <property type="nucleotide sequence ID" value="NZ_JACHMN010000003.1"/>
</dbReference>
<comment type="caution">
    <text evidence="2">The sequence shown here is derived from an EMBL/GenBank/DDBJ whole genome shotgun (WGS) entry which is preliminary data.</text>
</comment>